<reference evidence="3" key="1">
    <citation type="submission" date="2019-08" db="EMBL/GenBank/DDBJ databases">
        <title>The genome of the North American firefly Photinus pyralis.</title>
        <authorList>
            <consortium name="Photinus pyralis genome working group"/>
            <person name="Fallon T.R."/>
            <person name="Sander Lower S.E."/>
            <person name="Weng J.-K."/>
        </authorList>
    </citation>
    <scope>NUCLEOTIDE SEQUENCE</scope>
    <source>
        <strain evidence="3">TRF0915ILg1</strain>
        <tissue evidence="3">Whole body</tissue>
    </source>
</reference>
<dbReference type="InterPro" id="IPR004875">
    <property type="entry name" value="DDE_SF_endonuclease_dom"/>
</dbReference>
<feature type="compositionally biased region" description="Polar residues" evidence="1">
    <location>
        <begin position="146"/>
        <end position="157"/>
    </location>
</feature>
<evidence type="ECO:0000259" key="2">
    <source>
        <dbReference type="Pfam" id="PF03184"/>
    </source>
</evidence>
<dbReference type="EMBL" id="VTPC01091076">
    <property type="protein sequence ID" value="KAF2879773.1"/>
    <property type="molecule type" value="Genomic_DNA"/>
</dbReference>
<feature type="domain" description="DDE-1" evidence="2">
    <location>
        <begin position="72"/>
        <end position="117"/>
    </location>
</feature>
<dbReference type="Pfam" id="PF03184">
    <property type="entry name" value="DDE_1"/>
    <property type="match status" value="1"/>
</dbReference>
<dbReference type="Proteomes" id="UP000801492">
    <property type="component" value="Unassembled WGS sequence"/>
</dbReference>
<evidence type="ECO:0000256" key="1">
    <source>
        <dbReference type="SAM" id="MobiDB-lite"/>
    </source>
</evidence>
<dbReference type="AlphaFoldDB" id="A0A8K0C4D2"/>
<evidence type="ECO:0000313" key="4">
    <source>
        <dbReference type="Proteomes" id="UP000801492"/>
    </source>
</evidence>
<comment type="caution">
    <text evidence="3">The sequence shown here is derived from an EMBL/GenBank/DDBJ whole genome shotgun (WGS) entry which is preliminary data.</text>
</comment>
<name>A0A8K0C4D2_IGNLU</name>
<organism evidence="3 4">
    <name type="scientific">Ignelater luminosus</name>
    <name type="common">Cucubano</name>
    <name type="synonym">Pyrophorus luminosus</name>
    <dbReference type="NCBI Taxonomy" id="2038154"/>
    <lineage>
        <taxon>Eukaryota</taxon>
        <taxon>Metazoa</taxon>
        <taxon>Ecdysozoa</taxon>
        <taxon>Arthropoda</taxon>
        <taxon>Hexapoda</taxon>
        <taxon>Insecta</taxon>
        <taxon>Pterygota</taxon>
        <taxon>Neoptera</taxon>
        <taxon>Endopterygota</taxon>
        <taxon>Coleoptera</taxon>
        <taxon>Polyphaga</taxon>
        <taxon>Elateriformia</taxon>
        <taxon>Elateroidea</taxon>
        <taxon>Elateridae</taxon>
        <taxon>Agrypninae</taxon>
        <taxon>Pyrophorini</taxon>
        <taxon>Ignelater</taxon>
    </lineage>
</organism>
<evidence type="ECO:0000313" key="3">
    <source>
        <dbReference type="EMBL" id="KAF2879773.1"/>
    </source>
</evidence>
<accession>A0A8K0C4D2</accession>
<sequence>MGYLEASQPFGLPQTTLKRRVKEAQESGFVARSCTKDLRRMKPVFTFEQEIKLSSNQRKSPTDIKSVRLIDKAHENHVILMCIPPHSSHKLQPLDVSFMASLNHFYSEESRKWMQEHPGVFDDVFQVWKEADTGKKKHENIDEASENASTPGPSGSMASEDKTSVESLQTPMQKETSVGLFSILVEGILPVPDVPFRKRKETTRTGKVAILMESHCKSSLLDSFRKTPKRKLFDNKPGNRNHLLIAND</sequence>
<dbReference type="OrthoDB" id="10072016at2759"/>
<gene>
    <name evidence="3" type="ORF">ILUMI_26399</name>
</gene>
<dbReference type="GO" id="GO:0003676">
    <property type="term" value="F:nucleic acid binding"/>
    <property type="evidence" value="ECO:0007669"/>
    <property type="project" value="InterPro"/>
</dbReference>
<feature type="region of interest" description="Disordered" evidence="1">
    <location>
        <begin position="135"/>
        <end position="168"/>
    </location>
</feature>
<keyword evidence="4" id="KW-1185">Reference proteome</keyword>
<protein>
    <recommendedName>
        <fullName evidence="2">DDE-1 domain-containing protein</fullName>
    </recommendedName>
</protein>
<proteinExistence type="predicted"/>